<reference evidence="6 7" key="1">
    <citation type="submission" date="2019-04" db="EMBL/GenBank/DDBJ databases">
        <title>The sequence and de novo assembly of Takifugu bimaculatus genome using PacBio and Hi-C technologies.</title>
        <authorList>
            <person name="Xu P."/>
            <person name="Liu B."/>
            <person name="Zhou Z."/>
        </authorList>
    </citation>
    <scope>NUCLEOTIDE SEQUENCE [LARGE SCALE GENOMIC DNA]</scope>
    <source>
        <strain evidence="6">TB-2018</strain>
        <tissue evidence="6">Muscle</tissue>
    </source>
</reference>
<dbReference type="GO" id="GO:0097320">
    <property type="term" value="P:plasma membrane tubulation"/>
    <property type="evidence" value="ECO:0007669"/>
    <property type="project" value="TreeGrafter"/>
</dbReference>
<dbReference type="GO" id="GO:0008289">
    <property type="term" value="F:lipid binding"/>
    <property type="evidence" value="ECO:0007669"/>
    <property type="project" value="TreeGrafter"/>
</dbReference>
<dbReference type="Pfam" id="PF14604">
    <property type="entry name" value="SH3_9"/>
    <property type="match status" value="1"/>
</dbReference>
<dbReference type="InterPro" id="IPR046982">
    <property type="entry name" value="BIN3/RVS161-like"/>
</dbReference>
<dbReference type="InterPro" id="IPR036028">
    <property type="entry name" value="SH3-like_dom_sf"/>
</dbReference>
<dbReference type="Gene3D" id="2.30.30.40">
    <property type="entry name" value="SH3 Domains"/>
    <property type="match status" value="1"/>
</dbReference>
<protein>
    <recommendedName>
        <fullName evidence="2">SH3 domain-containing YSC84-like protein 1</fullName>
    </recommendedName>
</protein>
<evidence type="ECO:0000256" key="2">
    <source>
        <dbReference type="ARBA" id="ARBA00019109"/>
    </source>
</evidence>
<evidence type="ECO:0000256" key="4">
    <source>
        <dbReference type="PROSITE-ProRule" id="PRU00192"/>
    </source>
</evidence>
<sequence>MSLDVTTGRKNALYPSVSIYKSDTSKDRPAVCGATGQLVVTATHPFTGQQPGDLSFAPGDRITVITRTDTQNDWWEGQLADGRVGIFPANFVTF</sequence>
<dbReference type="GO" id="GO:0015629">
    <property type="term" value="C:actin cytoskeleton"/>
    <property type="evidence" value="ECO:0007669"/>
    <property type="project" value="TreeGrafter"/>
</dbReference>
<dbReference type="Proteomes" id="UP000516260">
    <property type="component" value="Chromosome 2"/>
</dbReference>
<dbReference type="PANTHER" id="PTHR47174:SF1">
    <property type="entry name" value="REDUCED VIABILITY UPON STARVATION PROTEIN 167"/>
    <property type="match status" value="1"/>
</dbReference>
<feature type="domain" description="SH3" evidence="5">
    <location>
        <begin position="35"/>
        <end position="94"/>
    </location>
</feature>
<dbReference type="GO" id="GO:1990528">
    <property type="term" value="C:Rvs161p-Rvs167p complex"/>
    <property type="evidence" value="ECO:0007669"/>
    <property type="project" value="TreeGrafter"/>
</dbReference>
<comment type="caution">
    <text evidence="6">The sequence shown here is derived from an EMBL/GenBank/DDBJ whole genome shotgun (WGS) entry which is preliminary data.</text>
</comment>
<dbReference type="GO" id="GO:0006897">
    <property type="term" value="P:endocytosis"/>
    <property type="evidence" value="ECO:0007669"/>
    <property type="project" value="InterPro"/>
</dbReference>
<dbReference type="InterPro" id="IPR001452">
    <property type="entry name" value="SH3_domain"/>
</dbReference>
<dbReference type="FunFam" id="2.30.30.40:FF:000100">
    <property type="entry name" value="SH3 domain-containing YSC84-like protein 1"/>
    <property type="match status" value="1"/>
</dbReference>
<accession>A0A4Z2BP63</accession>
<dbReference type="SUPFAM" id="SSF50044">
    <property type="entry name" value="SH3-domain"/>
    <property type="match status" value="1"/>
</dbReference>
<keyword evidence="3 4" id="KW-0728">SH3 domain</keyword>
<dbReference type="GO" id="GO:0031097">
    <property type="term" value="C:medial cortex"/>
    <property type="evidence" value="ECO:0007669"/>
    <property type="project" value="TreeGrafter"/>
</dbReference>
<dbReference type="EMBL" id="SWLE01000012">
    <property type="protein sequence ID" value="TNM94084.1"/>
    <property type="molecule type" value="Genomic_DNA"/>
</dbReference>
<gene>
    <name evidence="6" type="ORF">fugu_002260</name>
</gene>
<evidence type="ECO:0000256" key="1">
    <source>
        <dbReference type="ARBA" id="ARBA00007761"/>
    </source>
</evidence>
<keyword evidence="7" id="KW-1185">Reference proteome</keyword>
<evidence type="ECO:0000313" key="7">
    <source>
        <dbReference type="Proteomes" id="UP000516260"/>
    </source>
</evidence>
<comment type="similarity">
    <text evidence="1">Belongs to the SH3YL1 family.</text>
</comment>
<evidence type="ECO:0000256" key="3">
    <source>
        <dbReference type="ARBA" id="ARBA00022443"/>
    </source>
</evidence>
<dbReference type="GO" id="GO:0051666">
    <property type="term" value="P:actin cortical patch localization"/>
    <property type="evidence" value="ECO:0007669"/>
    <property type="project" value="InterPro"/>
</dbReference>
<name>A0A4Z2BP63_9TELE</name>
<dbReference type="AlphaFoldDB" id="A0A4Z2BP63"/>
<dbReference type="SMART" id="SM00326">
    <property type="entry name" value="SH3"/>
    <property type="match status" value="1"/>
</dbReference>
<proteinExistence type="inferred from homology"/>
<dbReference type="PANTHER" id="PTHR47174">
    <property type="entry name" value="BRIDGING INTEGRATOR 3"/>
    <property type="match status" value="1"/>
</dbReference>
<evidence type="ECO:0000259" key="5">
    <source>
        <dbReference type="PROSITE" id="PS50002"/>
    </source>
</evidence>
<dbReference type="PROSITE" id="PS50002">
    <property type="entry name" value="SH3"/>
    <property type="match status" value="1"/>
</dbReference>
<dbReference type="GO" id="GO:0043332">
    <property type="term" value="C:mating projection tip"/>
    <property type="evidence" value="ECO:0007669"/>
    <property type="project" value="TreeGrafter"/>
</dbReference>
<dbReference type="PRINTS" id="PR00452">
    <property type="entry name" value="SH3DOMAIN"/>
</dbReference>
<evidence type="ECO:0000313" key="6">
    <source>
        <dbReference type="EMBL" id="TNM94084.1"/>
    </source>
</evidence>
<organism evidence="6 7">
    <name type="scientific">Takifugu bimaculatus</name>
    <dbReference type="NCBI Taxonomy" id="433685"/>
    <lineage>
        <taxon>Eukaryota</taxon>
        <taxon>Metazoa</taxon>
        <taxon>Chordata</taxon>
        <taxon>Craniata</taxon>
        <taxon>Vertebrata</taxon>
        <taxon>Euteleostomi</taxon>
        <taxon>Actinopterygii</taxon>
        <taxon>Neopterygii</taxon>
        <taxon>Teleostei</taxon>
        <taxon>Neoteleostei</taxon>
        <taxon>Acanthomorphata</taxon>
        <taxon>Eupercaria</taxon>
        <taxon>Tetraodontiformes</taxon>
        <taxon>Tetradontoidea</taxon>
        <taxon>Tetraodontidae</taxon>
        <taxon>Takifugu</taxon>
    </lineage>
</organism>